<sequence>SHAARDHFYAPRSTNCNGQELLHKGHAARDDHHAARNHKSESPSFSRLHAARDAPPRRA</sequence>
<dbReference type="AlphaFoldDB" id="A0A2K3K6T8"/>
<feature type="compositionally biased region" description="Basic and acidic residues" evidence="1">
    <location>
        <begin position="21"/>
        <end position="41"/>
    </location>
</feature>
<name>A0A2K3K6T8_TRIPR</name>
<feature type="region of interest" description="Disordered" evidence="1">
    <location>
        <begin position="1"/>
        <end position="59"/>
    </location>
</feature>
<reference evidence="2 3" key="1">
    <citation type="journal article" date="2014" name="Am. J. Bot.">
        <title>Genome assembly and annotation for red clover (Trifolium pratense; Fabaceae).</title>
        <authorList>
            <person name="Istvanek J."/>
            <person name="Jaros M."/>
            <person name="Krenek A."/>
            <person name="Repkova J."/>
        </authorList>
    </citation>
    <scope>NUCLEOTIDE SEQUENCE [LARGE SCALE GENOMIC DNA]</scope>
    <source>
        <strain evidence="3">cv. Tatra</strain>
        <tissue evidence="2">Young leaves</tissue>
    </source>
</reference>
<organism evidence="2 3">
    <name type="scientific">Trifolium pratense</name>
    <name type="common">Red clover</name>
    <dbReference type="NCBI Taxonomy" id="57577"/>
    <lineage>
        <taxon>Eukaryota</taxon>
        <taxon>Viridiplantae</taxon>
        <taxon>Streptophyta</taxon>
        <taxon>Embryophyta</taxon>
        <taxon>Tracheophyta</taxon>
        <taxon>Spermatophyta</taxon>
        <taxon>Magnoliopsida</taxon>
        <taxon>eudicotyledons</taxon>
        <taxon>Gunneridae</taxon>
        <taxon>Pentapetalae</taxon>
        <taxon>rosids</taxon>
        <taxon>fabids</taxon>
        <taxon>Fabales</taxon>
        <taxon>Fabaceae</taxon>
        <taxon>Papilionoideae</taxon>
        <taxon>50 kb inversion clade</taxon>
        <taxon>NPAAA clade</taxon>
        <taxon>Hologalegina</taxon>
        <taxon>IRL clade</taxon>
        <taxon>Trifolieae</taxon>
        <taxon>Trifolium</taxon>
    </lineage>
</organism>
<reference evidence="2 3" key="2">
    <citation type="journal article" date="2017" name="Front. Plant Sci.">
        <title>Gene Classification and Mining of Molecular Markers Useful in Red Clover (Trifolium pratense) Breeding.</title>
        <authorList>
            <person name="Istvanek J."/>
            <person name="Dluhosova J."/>
            <person name="Dluhos P."/>
            <person name="Patkova L."/>
            <person name="Nedelnik J."/>
            <person name="Repkova J."/>
        </authorList>
    </citation>
    <scope>NUCLEOTIDE SEQUENCE [LARGE SCALE GENOMIC DNA]</scope>
    <source>
        <strain evidence="3">cv. Tatra</strain>
        <tissue evidence="2">Young leaves</tissue>
    </source>
</reference>
<comment type="caution">
    <text evidence="2">The sequence shown here is derived from an EMBL/GenBank/DDBJ whole genome shotgun (WGS) entry which is preliminary data.</text>
</comment>
<accession>A0A2K3K6T8</accession>
<feature type="compositionally biased region" description="Basic and acidic residues" evidence="1">
    <location>
        <begin position="50"/>
        <end position="59"/>
    </location>
</feature>
<feature type="non-terminal residue" evidence="2">
    <location>
        <position position="1"/>
    </location>
</feature>
<dbReference type="EMBL" id="ASHM01144763">
    <property type="protein sequence ID" value="PNX61976.1"/>
    <property type="molecule type" value="Genomic_DNA"/>
</dbReference>
<proteinExistence type="predicted"/>
<evidence type="ECO:0000313" key="3">
    <source>
        <dbReference type="Proteomes" id="UP000236291"/>
    </source>
</evidence>
<dbReference type="Proteomes" id="UP000236291">
    <property type="component" value="Unassembled WGS sequence"/>
</dbReference>
<evidence type="ECO:0000256" key="1">
    <source>
        <dbReference type="SAM" id="MobiDB-lite"/>
    </source>
</evidence>
<evidence type="ECO:0000313" key="2">
    <source>
        <dbReference type="EMBL" id="PNX61976.1"/>
    </source>
</evidence>
<gene>
    <name evidence="2" type="ORF">L195_g060929</name>
</gene>
<protein>
    <submittedName>
        <fullName evidence="2">Uncharacterized protein</fullName>
    </submittedName>
</protein>